<evidence type="ECO:0000256" key="3">
    <source>
        <dbReference type="ARBA" id="ARBA00022676"/>
    </source>
</evidence>
<sequence length="386" mass="40674">MPLPLLFLIADTGGGHRAGATAVARRLEMDRPGEFDVHIVDPVGTASPTVLSRTADLYGPIIHRARWLWAVLYHATNSAAAVGLMQHSALRPLRGAIQELIASLRPAAVVSFHPLLNHLAADAVHSGSHPTVPVITVITDLVDVHAGWASRDVDAVVIPSPGGLDRCRRAGIPAERCYQLGLPVDSAFARPIPDDAERRGLRARLGLAEERFTVLVCSGADGSGGLDRRARAIAGSGLNVGLAVICGRNERARKRLRGLRDSSGRPVPVLGFVANMADWMRAADVVVTKAGPGTIVEALCSGLPLLLTWYIPGQESGNLEWLVDIGAGRYVPRPRELVDTITELAAPGSPGLATMRAAVAGAARPEATERIAALIADMACSAVART</sequence>
<evidence type="ECO:0000256" key="2">
    <source>
        <dbReference type="ARBA" id="ARBA00006962"/>
    </source>
</evidence>
<dbReference type="PANTHER" id="PTHR43025:SF3">
    <property type="entry name" value="MONOGALACTOSYLDIACYLGLYCEROL SYNTHASE 1, CHLOROPLASTIC"/>
    <property type="match status" value="1"/>
</dbReference>
<comment type="caution">
    <text evidence="7">The sequence shown here is derived from an EMBL/GenBank/DDBJ whole genome shotgun (WGS) entry which is preliminary data.</text>
</comment>
<dbReference type="GO" id="GO:0016020">
    <property type="term" value="C:membrane"/>
    <property type="evidence" value="ECO:0007669"/>
    <property type="project" value="UniProtKB-SubCell"/>
</dbReference>
<dbReference type="Pfam" id="PF06925">
    <property type="entry name" value="MGDG_synth"/>
    <property type="match status" value="1"/>
</dbReference>
<dbReference type="InterPro" id="IPR007235">
    <property type="entry name" value="Glyco_trans_28_C"/>
</dbReference>
<dbReference type="InterPro" id="IPR050519">
    <property type="entry name" value="Glycosyltransf_28_UgtP"/>
</dbReference>
<protein>
    <submittedName>
        <fullName evidence="7">Galactosyldiacylglycerol synthase</fullName>
    </submittedName>
</protein>
<evidence type="ECO:0000259" key="6">
    <source>
        <dbReference type="Pfam" id="PF06925"/>
    </source>
</evidence>
<dbReference type="SUPFAM" id="SSF53756">
    <property type="entry name" value="UDP-Glycosyltransferase/glycogen phosphorylase"/>
    <property type="match status" value="1"/>
</dbReference>
<feature type="domain" description="Diacylglycerol glucosyltransferase N-terminal" evidence="6">
    <location>
        <begin position="16"/>
        <end position="184"/>
    </location>
</feature>
<reference evidence="7 8" key="1">
    <citation type="journal article" date="2017" name="Nature">
        <title>Atmospheric trace gases support primary production in Antarctic desert surface soil.</title>
        <authorList>
            <person name="Ji M."/>
            <person name="Greening C."/>
            <person name="Vanwonterghem I."/>
            <person name="Carere C.R."/>
            <person name="Bay S.K."/>
            <person name="Steen J.A."/>
            <person name="Montgomery K."/>
            <person name="Lines T."/>
            <person name="Beardall J."/>
            <person name="van Dorst J."/>
            <person name="Snape I."/>
            <person name="Stott M.B."/>
            <person name="Hugenholtz P."/>
            <person name="Ferrari B.C."/>
        </authorList>
    </citation>
    <scope>NUCLEOTIDE SEQUENCE [LARGE SCALE GENOMIC DNA]</scope>
    <source>
        <strain evidence="7">RRmetagenome_bin12</strain>
    </source>
</reference>
<evidence type="ECO:0000259" key="5">
    <source>
        <dbReference type="Pfam" id="PF04101"/>
    </source>
</evidence>
<dbReference type="GO" id="GO:0009247">
    <property type="term" value="P:glycolipid biosynthetic process"/>
    <property type="evidence" value="ECO:0007669"/>
    <property type="project" value="InterPro"/>
</dbReference>
<keyword evidence="4" id="KW-0808">Transferase</keyword>
<dbReference type="Proteomes" id="UP000248724">
    <property type="component" value="Unassembled WGS sequence"/>
</dbReference>
<dbReference type="InterPro" id="IPR009695">
    <property type="entry name" value="Diacylglyc_glucosyltr_N"/>
</dbReference>
<comment type="subcellular location">
    <subcellularLocation>
        <location evidence="1">Membrane</location>
    </subcellularLocation>
</comment>
<evidence type="ECO:0000313" key="8">
    <source>
        <dbReference type="Proteomes" id="UP000248724"/>
    </source>
</evidence>
<dbReference type="GO" id="GO:0016758">
    <property type="term" value="F:hexosyltransferase activity"/>
    <property type="evidence" value="ECO:0007669"/>
    <property type="project" value="InterPro"/>
</dbReference>
<comment type="similarity">
    <text evidence="2">Belongs to the glycosyltransferase 28 family.</text>
</comment>
<name>A0A2W6AF26_9BACT</name>
<dbReference type="Pfam" id="PF04101">
    <property type="entry name" value="Glyco_tran_28_C"/>
    <property type="match status" value="1"/>
</dbReference>
<evidence type="ECO:0000256" key="1">
    <source>
        <dbReference type="ARBA" id="ARBA00004370"/>
    </source>
</evidence>
<proteinExistence type="inferred from homology"/>
<feature type="domain" description="Glycosyl transferase family 28 C-terminal" evidence="5">
    <location>
        <begin position="239"/>
        <end position="370"/>
    </location>
</feature>
<dbReference type="EMBL" id="QHBU01000083">
    <property type="protein sequence ID" value="PZR82074.1"/>
    <property type="molecule type" value="Genomic_DNA"/>
</dbReference>
<dbReference type="Gene3D" id="3.40.50.2000">
    <property type="entry name" value="Glycogen Phosphorylase B"/>
    <property type="match status" value="1"/>
</dbReference>
<evidence type="ECO:0000313" key="7">
    <source>
        <dbReference type="EMBL" id="PZR82074.1"/>
    </source>
</evidence>
<evidence type="ECO:0000256" key="4">
    <source>
        <dbReference type="ARBA" id="ARBA00022679"/>
    </source>
</evidence>
<gene>
    <name evidence="7" type="ORF">DLM65_04615</name>
</gene>
<dbReference type="AlphaFoldDB" id="A0A2W6AF26"/>
<keyword evidence="3" id="KW-0328">Glycosyltransferase</keyword>
<dbReference type="PANTHER" id="PTHR43025">
    <property type="entry name" value="MONOGALACTOSYLDIACYLGLYCEROL SYNTHASE"/>
    <property type="match status" value="1"/>
</dbReference>
<accession>A0A2W6AF26</accession>
<organism evidence="7 8">
    <name type="scientific">Candidatus Aeolococcus gillhamiae</name>
    <dbReference type="NCBI Taxonomy" id="3127015"/>
    <lineage>
        <taxon>Bacteria</taxon>
        <taxon>Bacillati</taxon>
        <taxon>Candidatus Dormiibacterota</taxon>
        <taxon>Candidatus Dormibacteria</taxon>
        <taxon>Candidatus Aeolococcales</taxon>
        <taxon>Candidatus Aeolococcaceae</taxon>
        <taxon>Candidatus Aeolococcus</taxon>
    </lineage>
</organism>